<dbReference type="PRINTS" id="PR00792">
    <property type="entry name" value="PEPSIN"/>
</dbReference>
<feature type="domain" description="Saposin B-type" evidence="10">
    <location>
        <begin position="334"/>
        <end position="375"/>
    </location>
</feature>
<evidence type="ECO:0000313" key="13">
    <source>
        <dbReference type="Proteomes" id="UP000467840"/>
    </source>
</evidence>
<dbReference type="Gene3D" id="1.10.225.10">
    <property type="entry name" value="Saposin-like"/>
    <property type="match status" value="1"/>
</dbReference>
<evidence type="ECO:0000259" key="11">
    <source>
        <dbReference type="PROSITE" id="PS51767"/>
    </source>
</evidence>
<keyword evidence="6" id="KW-1015">Disulfide bond</keyword>
<dbReference type="PROSITE" id="PS00141">
    <property type="entry name" value="ASP_PROTEASE"/>
    <property type="match status" value="2"/>
</dbReference>
<dbReference type="Proteomes" id="UP000467840">
    <property type="component" value="Chromosome 13"/>
</dbReference>
<dbReference type="InterPro" id="IPR008139">
    <property type="entry name" value="SaposinB_dom"/>
</dbReference>
<dbReference type="EMBL" id="JAAGAX010000014">
    <property type="protein sequence ID" value="KAF2292230.1"/>
    <property type="molecule type" value="Genomic_DNA"/>
</dbReference>
<reference evidence="12 13" key="1">
    <citation type="journal article" date="2020" name="Mol. Plant">
        <title>The Chromosome-Based Rubber Tree Genome Provides New Insights into Spurge Genome Evolution and Rubber Biosynthesis.</title>
        <authorList>
            <person name="Liu J."/>
            <person name="Shi C."/>
            <person name="Shi C.C."/>
            <person name="Li W."/>
            <person name="Zhang Q.J."/>
            <person name="Zhang Y."/>
            <person name="Li K."/>
            <person name="Lu H.F."/>
            <person name="Shi C."/>
            <person name="Zhu S.T."/>
            <person name="Xiao Z.Y."/>
            <person name="Nan H."/>
            <person name="Yue Y."/>
            <person name="Zhu X.G."/>
            <person name="Wu Y."/>
            <person name="Hong X.N."/>
            <person name="Fan G.Y."/>
            <person name="Tong Y."/>
            <person name="Zhang D."/>
            <person name="Mao C.L."/>
            <person name="Liu Y.L."/>
            <person name="Hao S.J."/>
            <person name="Liu W.Q."/>
            <person name="Lv M.Q."/>
            <person name="Zhang H.B."/>
            <person name="Liu Y."/>
            <person name="Hu-Tang G.R."/>
            <person name="Wang J.P."/>
            <person name="Wang J.H."/>
            <person name="Sun Y.H."/>
            <person name="Ni S.B."/>
            <person name="Chen W.B."/>
            <person name="Zhang X.C."/>
            <person name="Jiao Y.N."/>
            <person name="Eichler E.E."/>
            <person name="Li G.H."/>
            <person name="Liu X."/>
            <person name="Gao L.Z."/>
        </authorList>
    </citation>
    <scope>NUCLEOTIDE SEQUENCE [LARGE SCALE GENOMIC DNA]</scope>
    <source>
        <strain evidence="13">cv. GT1</strain>
        <tissue evidence="12">Leaf</tissue>
    </source>
</reference>
<keyword evidence="7" id="KW-0325">Glycoprotein</keyword>
<evidence type="ECO:0000256" key="2">
    <source>
        <dbReference type="ARBA" id="ARBA00022670"/>
    </source>
</evidence>
<dbReference type="InterPro" id="IPR021109">
    <property type="entry name" value="Peptidase_aspartic_dom_sf"/>
</dbReference>
<dbReference type="GO" id="GO:0006629">
    <property type="term" value="P:lipid metabolic process"/>
    <property type="evidence" value="ECO:0007669"/>
    <property type="project" value="InterPro"/>
</dbReference>
<comment type="similarity">
    <text evidence="1 8">Belongs to the peptidase A1 family.</text>
</comment>
<comment type="caution">
    <text evidence="12">The sequence shown here is derived from an EMBL/GenBank/DDBJ whole genome shotgun (WGS) entry which is preliminary data.</text>
</comment>
<evidence type="ECO:0000256" key="9">
    <source>
        <dbReference type="SAM" id="SignalP"/>
    </source>
</evidence>
<dbReference type="GO" id="GO:0006508">
    <property type="term" value="P:proteolysis"/>
    <property type="evidence" value="ECO:0007669"/>
    <property type="project" value="UniProtKB-KW"/>
</dbReference>
<dbReference type="SUPFAM" id="SSF50630">
    <property type="entry name" value="Acid proteases"/>
    <property type="match status" value="1"/>
</dbReference>
<evidence type="ECO:0000259" key="10">
    <source>
        <dbReference type="PROSITE" id="PS50015"/>
    </source>
</evidence>
<dbReference type="SUPFAM" id="SSF47862">
    <property type="entry name" value="Saposin"/>
    <property type="match status" value="1"/>
</dbReference>
<dbReference type="FunFam" id="2.40.70.10:FF:000115">
    <property type="entry name" value="Lysosomal aspartic protease"/>
    <property type="match status" value="1"/>
</dbReference>
<dbReference type="PROSITE" id="PS50015">
    <property type="entry name" value="SAP_B"/>
    <property type="match status" value="1"/>
</dbReference>
<keyword evidence="9" id="KW-0732">Signal</keyword>
<evidence type="ECO:0000256" key="4">
    <source>
        <dbReference type="ARBA" id="ARBA00022801"/>
    </source>
</evidence>
<dbReference type="InterPro" id="IPR001461">
    <property type="entry name" value="Aspartic_peptidase_A1"/>
</dbReference>
<dbReference type="AlphaFoldDB" id="A0A6A6KT96"/>
<keyword evidence="5" id="KW-0865">Zymogen</keyword>
<dbReference type="PANTHER" id="PTHR47966">
    <property type="entry name" value="BETA-SITE APP-CLEAVING ENZYME, ISOFORM A-RELATED"/>
    <property type="match status" value="1"/>
</dbReference>
<dbReference type="InterPro" id="IPR011001">
    <property type="entry name" value="Saposin-like"/>
</dbReference>
<accession>A0A6A6KT96</accession>
<feature type="chain" id="PRO_5025523584" description="Peptidase A1 domain-containing protein" evidence="9">
    <location>
        <begin position="22"/>
        <end position="464"/>
    </location>
</feature>
<dbReference type="Pfam" id="PF00026">
    <property type="entry name" value="Asp"/>
    <property type="match status" value="2"/>
</dbReference>
<gene>
    <name evidence="12" type="ORF">GH714_017774</name>
</gene>
<keyword evidence="3 8" id="KW-0064">Aspartyl protease</keyword>
<protein>
    <recommendedName>
        <fullName evidence="14">Peptidase A1 domain-containing protein</fullName>
    </recommendedName>
</protein>
<organism evidence="12 13">
    <name type="scientific">Hevea brasiliensis</name>
    <name type="common">Para rubber tree</name>
    <name type="synonym">Siphonia brasiliensis</name>
    <dbReference type="NCBI Taxonomy" id="3981"/>
    <lineage>
        <taxon>Eukaryota</taxon>
        <taxon>Viridiplantae</taxon>
        <taxon>Streptophyta</taxon>
        <taxon>Embryophyta</taxon>
        <taxon>Tracheophyta</taxon>
        <taxon>Spermatophyta</taxon>
        <taxon>Magnoliopsida</taxon>
        <taxon>eudicotyledons</taxon>
        <taxon>Gunneridae</taxon>
        <taxon>Pentapetalae</taxon>
        <taxon>rosids</taxon>
        <taxon>fabids</taxon>
        <taxon>Malpighiales</taxon>
        <taxon>Euphorbiaceae</taxon>
        <taxon>Crotonoideae</taxon>
        <taxon>Micrandreae</taxon>
        <taxon>Hevea</taxon>
    </lineage>
</organism>
<dbReference type="FunFam" id="2.40.70.10:FF:000002">
    <property type="entry name" value="Vacuolar aspartic proteinase"/>
    <property type="match status" value="1"/>
</dbReference>
<keyword evidence="4 8" id="KW-0378">Hydrolase</keyword>
<dbReference type="PROSITE" id="PS51767">
    <property type="entry name" value="PEPTIDASE_A1"/>
    <property type="match status" value="1"/>
</dbReference>
<evidence type="ECO:0000256" key="6">
    <source>
        <dbReference type="ARBA" id="ARBA00023157"/>
    </source>
</evidence>
<sequence length="464" mass="49892">MGTKFSALWMAFLLLFPVVLSTHNGGLIRIGLKKKKLDQVNHPVGTLDSTEGEAMRVAAKKYNIYDNIGNSGDTDIVALKNYLDAQYYGEIAIGTPSQTFTVIFDTGSSNLWVPSSKCTSAAIQYGTGSIAGFFSQDNVKVGDFVVRNQDFIEATKEPGVTFLAAKFDGILGLGFQEISVGKTVPVWYNMVNQGLVTEQVFSFWLNRNVKGEEGGEIVFGGIDSNHYKGEHTYVPVTQKGYWQFDMGDVLVGNESTGLCGNGCKAIADSGTSLLAGPTTVITQINRAIGASGIAKPQKICSQIGFCTFDGARGVSTNIESVVDETTDEVSNGVQDAMCAACEMMIVWMQNRIKLNQTEDQILNYVNELCDRLPSPNGESAVDCGSLSSMPHVSFTIGGKVFGLTPEQYVLKVGEGVSAQCISGFTALDVPPPHGPLWILGDVFMGPYHTVFDYGNLRVGFAEAA</sequence>
<dbReference type="InterPro" id="IPR033121">
    <property type="entry name" value="PEPTIDASE_A1"/>
</dbReference>
<name>A0A6A6KT96_HEVBR</name>
<evidence type="ECO:0000256" key="8">
    <source>
        <dbReference type="RuleBase" id="RU000454"/>
    </source>
</evidence>
<feature type="domain" description="Peptidase A1" evidence="11">
    <location>
        <begin position="87"/>
        <end position="461"/>
    </location>
</feature>
<proteinExistence type="inferred from homology"/>
<feature type="signal peptide" evidence="9">
    <location>
        <begin position="1"/>
        <end position="21"/>
    </location>
</feature>
<evidence type="ECO:0000256" key="5">
    <source>
        <dbReference type="ARBA" id="ARBA00023145"/>
    </source>
</evidence>
<evidence type="ECO:0008006" key="14">
    <source>
        <dbReference type="Google" id="ProtNLM"/>
    </source>
</evidence>
<evidence type="ECO:0000313" key="12">
    <source>
        <dbReference type="EMBL" id="KAF2292230.1"/>
    </source>
</evidence>
<dbReference type="PANTHER" id="PTHR47966:SF39">
    <property type="entry name" value="EUKARYOTIC ASPARTYL PROTEASE FAMILY PROTEIN"/>
    <property type="match status" value="1"/>
</dbReference>
<dbReference type="InterPro" id="IPR001969">
    <property type="entry name" value="Aspartic_peptidase_AS"/>
</dbReference>
<dbReference type="Pfam" id="PF05184">
    <property type="entry name" value="SapB_1"/>
    <property type="match status" value="1"/>
</dbReference>
<keyword evidence="13" id="KW-1185">Reference proteome</keyword>
<evidence type="ECO:0000256" key="7">
    <source>
        <dbReference type="ARBA" id="ARBA00023180"/>
    </source>
</evidence>
<dbReference type="GO" id="GO:0004190">
    <property type="term" value="F:aspartic-type endopeptidase activity"/>
    <property type="evidence" value="ECO:0007669"/>
    <property type="project" value="UniProtKB-KW"/>
</dbReference>
<dbReference type="InterPro" id="IPR007856">
    <property type="entry name" value="SapB_1"/>
</dbReference>
<evidence type="ECO:0000256" key="3">
    <source>
        <dbReference type="ARBA" id="ARBA00022750"/>
    </source>
</evidence>
<keyword evidence="2 8" id="KW-0645">Protease</keyword>
<evidence type="ECO:0000256" key="1">
    <source>
        <dbReference type="ARBA" id="ARBA00007447"/>
    </source>
</evidence>
<dbReference type="Gene3D" id="2.40.70.10">
    <property type="entry name" value="Acid Proteases"/>
    <property type="match status" value="2"/>
</dbReference>